<gene>
    <name evidence="1" type="ORF">O1611_g859</name>
</gene>
<evidence type="ECO:0000313" key="1">
    <source>
        <dbReference type="EMBL" id="KAJ8132767.1"/>
    </source>
</evidence>
<sequence length="289" mass="33159">MPTSTAEEEYSHRATLLKEEVSVALGPSSKSLTTPYIAKRRLSRLPWLWMLSTLTFACTTVILLLKPLDLGSKCINAGFKPHELIDTKRVNVRFTGALTYDENGTLFNEYPVGEKLWVGDPSPDIDASWDSLEEAFYILLEGDEADAVRDHTTLEHGYWLTGLDVFHQLHCLDSLRRSLRPDYYPREASPRTERLHQDHCINYLRQTLMCHGDTTPVNHKWYPQSHRYGPDFSVLHTCRPFDELVEWSRQRNRAARDGTQGKEIAKDPLAVVSDEPHAHEHEHDHGHGH</sequence>
<proteinExistence type="predicted"/>
<evidence type="ECO:0000313" key="2">
    <source>
        <dbReference type="Proteomes" id="UP001153332"/>
    </source>
</evidence>
<accession>A0ACC2JZI8</accession>
<name>A0ACC2JZI8_9PEZI</name>
<dbReference type="EMBL" id="JAPUUL010000087">
    <property type="protein sequence ID" value="KAJ8132767.1"/>
    <property type="molecule type" value="Genomic_DNA"/>
</dbReference>
<comment type="caution">
    <text evidence="1">The sequence shown here is derived from an EMBL/GenBank/DDBJ whole genome shotgun (WGS) entry which is preliminary data.</text>
</comment>
<reference evidence="1" key="1">
    <citation type="submission" date="2022-12" db="EMBL/GenBank/DDBJ databases">
        <title>Genome Sequence of Lasiodiplodia mahajangana.</title>
        <authorList>
            <person name="Buettner E."/>
        </authorList>
    </citation>
    <scope>NUCLEOTIDE SEQUENCE</scope>
    <source>
        <strain evidence="1">VT137</strain>
    </source>
</reference>
<dbReference type="Proteomes" id="UP001153332">
    <property type="component" value="Unassembled WGS sequence"/>
</dbReference>
<keyword evidence="2" id="KW-1185">Reference proteome</keyword>
<protein>
    <submittedName>
        <fullName evidence="1">Uncharacterized protein</fullName>
    </submittedName>
</protein>
<organism evidence="1 2">
    <name type="scientific">Lasiodiplodia mahajangana</name>
    <dbReference type="NCBI Taxonomy" id="1108764"/>
    <lineage>
        <taxon>Eukaryota</taxon>
        <taxon>Fungi</taxon>
        <taxon>Dikarya</taxon>
        <taxon>Ascomycota</taxon>
        <taxon>Pezizomycotina</taxon>
        <taxon>Dothideomycetes</taxon>
        <taxon>Dothideomycetes incertae sedis</taxon>
        <taxon>Botryosphaeriales</taxon>
        <taxon>Botryosphaeriaceae</taxon>
        <taxon>Lasiodiplodia</taxon>
    </lineage>
</organism>